<name>A0ABW5III9_9BACT</name>
<evidence type="ECO:0000313" key="1">
    <source>
        <dbReference type="EMBL" id="MFD2513457.1"/>
    </source>
</evidence>
<evidence type="ECO:0000313" key="2">
    <source>
        <dbReference type="Proteomes" id="UP001597544"/>
    </source>
</evidence>
<organism evidence="1 2">
    <name type="scientific">Pontibacter locisalis</name>
    <dbReference type="NCBI Taxonomy" id="1719035"/>
    <lineage>
        <taxon>Bacteria</taxon>
        <taxon>Pseudomonadati</taxon>
        <taxon>Bacteroidota</taxon>
        <taxon>Cytophagia</taxon>
        <taxon>Cytophagales</taxon>
        <taxon>Hymenobacteraceae</taxon>
        <taxon>Pontibacter</taxon>
    </lineage>
</organism>
<dbReference type="EMBL" id="JBHULU010000009">
    <property type="protein sequence ID" value="MFD2513457.1"/>
    <property type="molecule type" value="Genomic_DNA"/>
</dbReference>
<reference evidence="2" key="1">
    <citation type="journal article" date="2019" name="Int. J. Syst. Evol. Microbiol.">
        <title>The Global Catalogue of Microorganisms (GCM) 10K type strain sequencing project: providing services to taxonomists for standard genome sequencing and annotation.</title>
        <authorList>
            <consortium name="The Broad Institute Genomics Platform"/>
            <consortium name="The Broad Institute Genome Sequencing Center for Infectious Disease"/>
            <person name="Wu L."/>
            <person name="Ma J."/>
        </authorList>
    </citation>
    <scope>NUCLEOTIDE SEQUENCE [LARGE SCALE GENOMIC DNA]</scope>
    <source>
        <strain evidence="2">KCTC 42498</strain>
    </source>
</reference>
<protein>
    <submittedName>
        <fullName evidence="1">Gliding motility-associated C-terminal domain-containing protein</fullName>
    </submittedName>
</protein>
<dbReference type="Gene3D" id="2.60.40.10">
    <property type="entry name" value="Immunoglobulins"/>
    <property type="match status" value="4"/>
</dbReference>
<comment type="caution">
    <text evidence="1">The sequence shown here is derived from an EMBL/GenBank/DDBJ whole genome shotgun (WGS) entry which is preliminary data.</text>
</comment>
<sequence>MPNCLRTRYLLHGGLLWVLLLLLGTLTDAQATHIRAGDIVAKRDTTPNPNPFRFFFTMKIYTDRASQADDPTVQINTGAGTILTVPKFSHAEIGDPADLVDVEVYKWEYTYPAAGSYTTSWTGINRNPNILNVTPPSDQLTFYIATTININPLRGFNSTPVLTVAPVDLAAVGRVFVHNPGAYDADGDSLAFKLRVPLQRVGGVGTGNPTPVPGYVLPHLRFTGAGCTTSSGTGSAFLTLDVTDGQLVWDSPCRQGEYNIAFVVEEWRVSENGAIKIGEVVRDMQIIVKETPNRPPKLEPKDTCIVAGTTLTDIVRATDPDKDFIKLTASSGILPPATFTQTVNNAGTAAGRFSWSTSCNDVRERPYQVVFKAEDIRPPSETDLADLQPWNITVVGPPPQNLLATGADRNVTLTWDPYICQNASTIRIYRREGPSGFVPDHCETGVPASTGYVLIGEVDAGEVTFFDDNKGAGLKAGVEYCYIIYAEFPSPARGKSLASNETCIAVDQDIPYLTNVTVDRTDVTNGQITVKWTQPRNVEKLTPPLEYRLFRKEGIQPGGGYVEVKRTRTLSDTTFVDAGLNTVEKAYRYKLEFFQAPAPGGQPTALRDSTEASSVFLTVAPPAGDQKELVLNWTYNVPWNNITGKHRIYRAVNGTGNFTLIDSVTATATSGTYTDKGTFGGVALQRGVEYCYYVQTVGSYDIKGLPKPLLNNSQRVCATLPKDVCAPILSIQQLDCEVFNQNPTEPPYQNVLTWEPQITGDCTAEIDFYTVYFKASAEAEYIEIGRTEETTFIHSGLQSFAGCYQVTATDVNGRQSPRSNEVCNDNCISFMLPNIITPNGDGKNDVFRPDKKTSFIKSSNFKVFNRWGVLVYQKKADGGGDDVYINWPGVDNEGNRLTDGTYYYEVEVEFFTLDPSKARSKYKGWVEIVR</sequence>
<gene>
    <name evidence="1" type="ORF">ACFSRY_06230</name>
</gene>
<dbReference type="Proteomes" id="UP001597544">
    <property type="component" value="Unassembled WGS sequence"/>
</dbReference>
<dbReference type="NCBIfam" id="TIGR04131">
    <property type="entry name" value="Bac_Flav_CTERM"/>
    <property type="match status" value="1"/>
</dbReference>
<dbReference type="InterPro" id="IPR026341">
    <property type="entry name" value="T9SS_type_B"/>
</dbReference>
<keyword evidence="2" id="KW-1185">Reference proteome</keyword>
<dbReference type="Pfam" id="PF13585">
    <property type="entry name" value="CHU_C"/>
    <property type="match status" value="1"/>
</dbReference>
<dbReference type="RefSeq" id="WP_377504139.1">
    <property type="nucleotide sequence ID" value="NZ_JBHULU010000009.1"/>
</dbReference>
<dbReference type="InterPro" id="IPR013783">
    <property type="entry name" value="Ig-like_fold"/>
</dbReference>
<accession>A0ABW5III9</accession>
<proteinExistence type="predicted"/>